<keyword evidence="1" id="KW-0479">Metal-binding</keyword>
<feature type="domain" description="Calcineurin-like phosphoesterase" evidence="3">
    <location>
        <begin position="48"/>
        <end position="210"/>
    </location>
</feature>
<name>A0A4Z1AJA0_9LEPT</name>
<dbReference type="Pfam" id="PF00149">
    <property type="entry name" value="Metallophos"/>
    <property type="match status" value="1"/>
</dbReference>
<dbReference type="RefSeq" id="WP_135585151.1">
    <property type="nucleotide sequence ID" value="NZ_RQGO01000012.1"/>
</dbReference>
<comment type="caution">
    <text evidence="4">The sequence shown here is derived from an EMBL/GenBank/DDBJ whole genome shotgun (WGS) entry which is preliminary data.</text>
</comment>
<dbReference type="EMBL" id="RQGP01000023">
    <property type="protein sequence ID" value="TGL88628.1"/>
    <property type="molecule type" value="Genomic_DNA"/>
</dbReference>
<dbReference type="GO" id="GO:0016020">
    <property type="term" value="C:membrane"/>
    <property type="evidence" value="ECO:0007669"/>
    <property type="project" value="GOC"/>
</dbReference>
<keyword evidence="2 4" id="KW-0378">Hydrolase</keyword>
<evidence type="ECO:0000313" key="5">
    <source>
        <dbReference type="Proteomes" id="UP000298263"/>
    </source>
</evidence>
<dbReference type="PANTHER" id="PTHR31302:SF31">
    <property type="entry name" value="PHOSPHODIESTERASE YAEI"/>
    <property type="match status" value="1"/>
</dbReference>
<dbReference type="GO" id="GO:0046872">
    <property type="term" value="F:metal ion binding"/>
    <property type="evidence" value="ECO:0007669"/>
    <property type="project" value="UniProtKB-KW"/>
</dbReference>
<sequence length="273" mass="30961">MKNKFIKTSAIVFFLILVNSLFVERYLVRMPVYEIESNKIPKSFDGYRIAVLSDLHYGFLVPEFWIANTLNKINEQNPDLIVGIGDYVKKRNFDQELINVWKLLGILKAKDGELFVNGNHDHWANHNLSLKLLEESGKSARNRIVFINKGVDQIAIAGLGDYWEDHIPIDDVLRGSSQKDFRIVLAHNPDSANAPHSGKIDLFIAGHTHGGQVRIPFLNKSPVLPVQDKNFDIGIKKSKYNELVFISAGVGWSIIPVRFYCPVEVPIIVLRSK</sequence>
<dbReference type="AlphaFoldDB" id="A0A4Z1AJA0"/>
<evidence type="ECO:0000256" key="1">
    <source>
        <dbReference type="ARBA" id="ARBA00022723"/>
    </source>
</evidence>
<dbReference type="InterPro" id="IPR029052">
    <property type="entry name" value="Metallo-depent_PP-like"/>
</dbReference>
<dbReference type="GO" id="GO:0008758">
    <property type="term" value="F:UDP-2,3-diacylglucosamine hydrolase activity"/>
    <property type="evidence" value="ECO:0007669"/>
    <property type="project" value="TreeGrafter"/>
</dbReference>
<keyword evidence="5" id="KW-1185">Reference proteome</keyword>
<dbReference type="InterPro" id="IPR004843">
    <property type="entry name" value="Calcineurin-like_PHP"/>
</dbReference>
<accession>A0A4Z1AJA0</accession>
<dbReference type="GO" id="GO:0009245">
    <property type="term" value="P:lipid A biosynthetic process"/>
    <property type="evidence" value="ECO:0007669"/>
    <property type="project" value="TreeGrafter"/>
</dbReference>
<dbReference type="PANTHER" id="PTHR31302">
    <property type="entry name" value="TRANSMEMBRANE PROTEIN WITH METALLOPHOSPHOESTERASE DOMAIN-RELATED"/>
    <property type="match status" value="1"/>
</dbReference>
<dbReference type="OrthoDB" id="9780884at2"/>
<dbReference type="Gene3D" id="3.60.21.10">
    <property type="match status" value="1"/>
</dbReference>
<reference evidence="4" key="1">
    <citation type="journal article" date="2019" name="PLoS Negl. Trop. Dis.">
        <title>Revisiting the worldwide diversity of Leptospira species in the environment.</title>
        <authorList>
            <person name="Vincent A.T."/>
            <person name="Schiettekatte O."/>
            <person name="Bourhy P."/>
            <person name="Veyrier F.J."/>
            <person name="Picardeau M."/>
        </authorList>
    </citation>
    <scope>NUCLEOTIDE SEQUENCE [LARGE SCALE GENOMIC DNA]</scope>
    <source>
        <strain evidence="4">201702422</strain>
    </source>
</reference>
<gene>
    <name evidence="4" type="ORF">EHQ69_14350</name>
</gene>
<evidence type="ECO:0000256" key="2">
    <source>
        <dbReference type="ARBA" id="ARBA00022801"/>
    </source>
</evidence>
<evidence type="ECO:0000313" key="4">
    <source>
        <dbReference type="EMBL" id="TGL88628.1"/>
    </source>
</evidence>
<evidence type="ECO:0000259" key="3">
    <source>
        <dbReference type="Pfam" id="PF00149"/>
    </source>
</evidence>
<proteinExistence type="predicted"/>
<dbReference type="Proteomes" id="UP000298263">
    <property type="component" value="Unassembled WGS sequence"/>
</dbReference>
<protein>
    <submittedName>
        <fullName evidence="4">Phosphohydrolase</fullName>
    </submittedName>
</protein>
<dbReference type="InterPro" id="IPR051158">
    <property type="entry name" value="Metallophosphoesterase_sf"/>
</dbReference>
<organism evidence="4 5">
    <name type="scientific">Leptospira congkakensis</name>
    <dbReference type="NCBI Taxonomy" id="2484932"/>
    <lineage>
        <taxon>Bacteria</taxon>
        <taxon>Pseudomonadati</taxon>
        <taxon>Spirochaetota</taxon>
        <taxon>Spirochaetia</taxon>
        <taxon>Leptospirales</taxon>
        <taxon>Leptospiraceae</taxon>
        <taxon>Leptospira</taxon>
    </lineage>
</organism>
<dbReference type="SUPFAM" id="SSF56300">
    <property type="entry name" value="Metallo-dependent phosphatases"/>
    <property type="match status" value="1"/>
</dbReference>